<dbReference type="Proteomes" id="UP001208689">
    <property type="component" value="Chromosome"/>
</dbReference>
<keyword evidence="2" id="KW-1185">Reference proteome</keyword>
<name>A0ABY6HRN8_9ARCH</name>
<reference evidence="1" key="1">
    <citation type="submission" date="2022-09" db="EMBL/GenBank/DDBJ databases">
        <title>Actin cytoskeleton and complex cell architecture in an #Asgard archaeon.</title>
        <authorList>
            <person name="Ponce Toledo R.I."/>
            <person name="Schleper C."/>
            <person name="Rodrigues Oliveira T."/>
            <person name="Wollweber F."/>
            <person name="Xu J."/>
            <person name="Rittmann S."/>
            <person name="Klingl A."/>
            <person name="Pilhofer M."/>
        </authorList>
    </citation>
    <scope>NUCLEOTIDE SEQUENCE</scope>
    <source>
        <strain evidence="1">B-35</strain>
    </source>
</reference>
<organism evidence="1 2">
    <name type="scientific">Candidatus Lokiarchaeum ossiferum</name>
    <dbReference type="NCBI Taxonomy" id="2951803"/>
    <lineage>
        <taxon>Archaea</taxon>
        <taxon>Promethearchaeati</taxon>
        <taxon>Promethearchaeota</taxon>
        <taxon>Promethearchaeia</taxon>
        <taxon>Promethearchaeales</taxon>
        <taxon>Promethearchaeaceae</taxon>
        <taxon>Candidatus Lokiarchaeum</taxon>
    </lineage>
</organism>
<accession>A0ABY6HRN8</accession>
<proteinExistence type="predicted"/>
<evidence type="ECO:0000313" key="2">
    <source>
        <dbReference type="Proteomes" id="UP001208689"/>
    </source>
</evidence>
<protein>
    <submittedName>
        <fullName evidence="1">Uncharacterized protein</fullName>
    </submittedName>
</protein>
<dbReference type="EMBL" id="CP104013">
    <property type="protein sequence ID" value="UYP45537.1"/>
    <property type="molecule type" value="Genomic_DNA"/>
</dbReference>
<gene>
    <name evidence="1" type="ORF">NEF87_001822</name>
</gene>
<sequence>MAVVKKYEHLEEFIHCVDIGIDTNTDLVRWTRPQTNIFRLEMLHAREMAKPGIYLHIEKSNRRTVFIRKEKIVFIIVADDSVQYQLLEAILEVTMKAFFDSYEDLLSGFLTGMTNMFGGFQSLITPLFIKALKENVRWISAHCNVCNANHSVCVKKSFINNAPRYPASIVFKHEGHGLLIYIDGDFKIRGQEVVEITG</sequence>
<evidence type="ECO:0000313" key="1">
    <source>
        <dbReference type="EMBL" id="UYP45537.1"/>
    </source>
</evidence>